<gene>
    <name evidence="3" type="ORF">PHYPA_024622</name>
</gene>
<evidence type="ECO:0000256" key="1">
    <source>
        <dbReference type="SAM" id="MobiDB-lite"/>
    </source>
</evidence>
<evidence type="ECO:0000256" key="2">
    <source>
        <dbReference type="SAM" id="Phobius"/>
    </source>
</evidence>
<accession>A0A2K1ITR9</accession>
<organism evidence="3">
    <name type="scientific">Physcomitrium patens</name>
    <name type="common">Spreading-leaved earth moss</name>
    <name type="synonym">Physcomitrella patens</name>
    <dbReference type="NCBI Taxonomy" id="3218"/>
    <lineage>
        <taxon>Eukaryota</taxon>
        <taxon>Viridiplantae</taxon>
        <taxon>Streptophyta</taxon>
        <taxon>Embryophyta</taxon>
        <taxon>Bryophyta</taxon>
        <taxon>Bryophytina</taxon>
        <taxon>Bryopsida</taxon>
        <taxon>Funariidae</taxon>
        <taxon>Funariales</taxon>
        <taxon>Funariaceae</taxon>
        <taxon>Physcomitrium</taxon>
    </lineage>
</organism>
<protein>
    <submittedName>
        <fullName evidence="3 4">Uncharacterized protein</fullName>
    </submittedName>
</protein>
<keyword evidence="2" id="KW-0812">Transmembrane</keyword>
<evidence type="ECO:0000313" key="5">
    <source>
        <dbReference type="Proteomes" id="UP000006727"/>
    </source>
</evidence>
<evidence type="ECO:0000313" key="4">
    <source>
        <dbReference type="EnsemblPlants" id="PAC:32945920.CDS.1"/>
    </source>
</evidence>
<feature type="transmembrane region" description="Helical" evidence="2">
    <location>
        <begin position="48"/>
        <end position="71"/>
    </location>
</feature>
<dbReference type="InParanoid" id="A0A2K1ITR9"/>
<keyword evidence="2" id="KW-1133">Transmembrane helix</keyword>
<keyword evidence="2" id="KW-0472">Membrane</keyword>
<dbReference type="Gramene" id="Pp3c20_2700V3.1">
    <property type="protein sequence ID" value="PAC:32945920.CDS.1"/>
    <property type="gene ID" value="Pp3c20_2700"/>
</dbReference>
<dbReference type="Proteomes" id="UP000006727">
    <property type="component" value="Chromosome 20"/>
</dbReference>
<dbReference type="PaxDb" id="3218-PP1S152_148V6.1"/>
<keyword evidence="5" id="KW-1185">Reference proteome</keyword>
<reference evidence="4" key="3">
    <citation type="submission" date="2020-12" db="UniProtKB">
        <authorList>
            <consortium name="EnsemblPlants"/>
        </authorList>
    </citation>
    <scope>IDENTIFICATION</scope>
</reference>
<dbReference type="EnsemblPlants" id="Pp3c20_2700V3.1">
    <property type="protein sequence ID" value="PAC:32945920.CDS.1"/>
    <property type="gene ID" value="Pp3c20_2700"/>
</dbReference>
<reference evidence="3 5" key="1">
    <citation type="journal article" date="2008" name="Science">
        <title>The Physcomitrella genome reveals evolutionary insights into the conquest of land by plants.</title>
        <authorList>
            <person name="Rensing S."/>
            <person name="Lang D."/>
            <person name="Zimmer A."/>
            <person name="Terry A."/>
            <person name="Salamov A."/>
            <person name="Shapiro H."/>
            <person name="Nishiyama T."/>
            <person name="Perroud P.-F."/>
            <person name="Lindquist E."/>
            <person name="Kamisugi Y."/>
            <person name="Tanahashi T."/>
            <person name="Sakakibara K."/>
            <person name="Fujita T."/>
            <person name="Oishi K."/>
            <person name="Shin-I T."/>
            <person name="Kuroki Y."/>
            <person name="Toyoda A."/>
            <person name="Suzuki Y."/>
            <person name="Hashimoto A."/>
            <person name="Yamaguchi K."/>
            <person name="Sugano A."/>
            <person name="Kohara Y."/>
            <person name="Fujiyama A."/>
            <person name="Anterola A."/>
            <person name="Aoki S."/>
            <person name="Ashton N."/>
            <person name="Barbazuk W.B."/>
            <person name="Barker E."/>
            <person name="Bennetzen J."/>
            <person name="Bezanilla M."/>
            <person name="Blankenship R."/>
            <person name="Cho S.H."/>
            <person name="Dutcher S."/>
            <person name="Estelle M."/>
            <person name="Fawcett J.A."/>
            <person name="Gundlach H."/>
            <person name="Hanada K."/>
            <person name="Heyl A."/>
            <person name="Hicks K.A."/>
            <person name="Hugh J."/>
            <person name="Lohr M."/>
            <person name="Mayer K."/>
            <person name="Melkozernov A."/>
            <person name="Murata T."/>
            <person name="Nelson D."/>
            <person name="Pils B."/>
            <person name="Prigge M."/>
            <person name="Reiss B."/>
            <person name="Renner T."/>
            <person name="Rombauts S."/>
            <person name="Rushton P."/>
            <person name="Sanderfoot A."/>
            <person name="Schween G."/>
            <person name="Shiu S.-H."/>
            <person name="Stueber K."/>
            <person name="Theodoulou F.L."/>
            <person name="Tu H."/>
            <person name="Van de Peer Y."/>
            <person name="Verrier P.J."/>
            <person name="Waters E."/>
            <person name="Wood A."/>
            <person name="Yang L."/>
            <person name="Cove D."/>
            <person name="Cuming A."/>
            <person name="Hasebe M."/>
            <person name="Lucas S."/>
            <person name="Mishler D.B."/>
            <person name="Reski R."/>
            <person name="Grigoriev I."/>
            <person name="Quatrano R.S."/>
            <person name="Boore J.L."/>
        </authorList>
    </citation>
    <scope>NUCLEOTIDE SEQUENCE [LARGE SCALE GENOMIC DNA]</scope>
    <source>
        <strain evidence="4 5">cv. Gransden 2004</strain>
    </source>
</reference>
<name>A0A2K1ITR9_PHYPA</name>
<feature type="compositionally biased region" description="Polar residues" evidence="1">
    <location>
        <begin position="27"/>
        <end position="43"/>
    </location>
</feature>
<feature type="region of interest" description="Disordered" evidence="1">
    <location>
        <begin position="80"/>
        <end position="108"/>
    </location>
</feature>
<reference evidence="3 5" key="2">
    <citation type="journal article" date="2018" name="Plant J.">
        <title>The Physcomitrella patens chromosome-scale assembly reveals moss genome structure and evolution.</title>
        <authorList>
            <person name="Lang D."/>
            <person name="Ullrich K.K."/>
            <person name="Murat F."/>
            <person name="Fuchs J."/>
            <person name="Jenkins J."/>
            <person name="Haas F.B."/>
            <person name="Piednoel M."/>
            <person name="Gundlach H."/>
            <person name="Van Bel M."/>
            <person name="Meyberg R."/>
            <person name="Vives C."/>
            <person name="Morata J."/>
            <person name="Symeonidi A."/>
            <person name="Hiss M."/>
            <person name="Muchero W."/>
            <person name="Kamisugi Y."/>
            <person name="Saleh O."/>
            <person name="Blanc G."/>
            <person name="Decker E.L."/>
            <person name="van Gessel N."/>
            <person name="Grimwood J."/>
            <person name="Hayes R.D."/>
            <person name="Graham S.W."/>
            <person name="Gunter L.E."/>
            <person name="McDaniel S.F."/>
            <person name="Hoernstein S.N.W."/>
            <person name="Larsson A."/>
            <person name="Li F.W."/>
            <person name="Perroud P.F."/>
            <person name="Phillips J."/>
            <person name="Ranjan P."/>
            <person name="Rokshar D.S."/>
            <person name="Rothfels C.J."/>
            <person name="Schneider L."/>
            <person name="Shu S."/>
            <person name="Stevenson D.W."/>
            <person name="Thummler F."/>
            <person name="Tillich M."/>
            <person name="Villarreal Aguilar J.C."/>
            <person name="Widiez T."/>
            <person name="Wong G.K."/>
            <person name="Wymore A."/>
            <person name="Zhang Y."/>
            <person name="Zimmer A.D."/>
            <person name="Quatrano R.S."/>
            <person name="Mayer K.F.X."/>
            <person name="Goodstein D."/>
            <person name="Casacuberta J.M."/>
            <person name="Vandepoele K."/>
            <person name="Reski R."/>
            <person name="Cuming A.C."/>
            <person name="Tuskan G.A."/>
            <person name="Maumus F."/>
            <person name="Salse J."/>
            <person name="Schmutz J."/>
            <person name="Rensing S.A."/>
        </authorList>
    </citation>
    <scope>NUCLEOTIDE SEQUENCE [LARGE SCALE GENOMIC DNA]</scope>
    <source>
        <strain evidence="4 5">cv. Gransden 2004</strain>
    </source>
</reference>
<dbReference type="EMBL" id="ABEU02000020">
    <property type="protein sequence ID" value="PNR32680.1"/>
    <property type="molecule type" value="Genomic_DNA"/>
</dbReference>
<feature type="region of interest" description="Disordered" evidence="1">
    <location>
        <begin position="23"/>
        <end position="43"/>
    </location>
</feature>
<sequence length="138" mass="15162">MAVSKPFGRRFLGFAVPHWVSKVGPSTPRSPQQSTEGAPSSVNHHSRAANIVVIVFAVATFVTIMIFVLILRRNRLREQTSNAADSVVNQQKREGQEEESQSGERKWSADTVELVVMAGETQPTFLAHPRPAPSTNVI</sequence>
<dbReference type="AlphaFoldDB" id="A0A2K1ITR9"/>
<feature type="compositionally biased region" description="Polar residues" evidence="1">
    <location>
        <begin position="80"/>
        <end position="89"/>
    </location>
</feature>
<proteinExistence type="predicted"/>
<evidence type="ECO:0000313" key="3">
    <source>
        <dbReference type="EMBL" id="PNR32680.1"/>
    </source>
</evidence>